<evidence type="ECO:0000259" key="8">
    <source>
        <dbReference type="Pfam" id="PF01636"/>
    </source>
</evidence>
<feature type="domain" description="Aminoglycoside phosphotransferase" evidence="8">
    <location>
        <begin position="20"/>
        <end position="247"/>
    </location>
</feature>
<gene>
    <name evidence="9" type="ORF">RQP52_22900</name>
</gene>
<evidence type="ECO:0000313" key="9">
    <source>
        <dbReference type="EMBL" id="MDU0203938.1"/>
    </source>
</evidence>
<evidence type="ECO:0000256" key="6">
    <source>
        <dbReference type="ARBA" id="ARBA00023251"/>
    </source>
</evidence>
<dbReference type="EMBL" id="JAWCUD010000008">
    <property type="protein sequence ID" value="MDU0203938.1"/>
    <property type="molecule type" value="Genomic_DNA"/>
</dbReference>
<dbReference type="InterPro" id="IPR051678">
    <property type="entry name" value="AGP_Transferase"/>
</dbReference>
<dbReference type="RefSeq" id="WP_315953990.1">
    <property type="nucleotide sequence ID" value="NZ_JAWCUD010000008.1"/>
</dbReference>
<keyword evidence="2 7" id="KW-0808">Transferase</keyword>
<dbReference type="InterPro" id="IPR011009">
    <property type="entry name" value="Kinase-like_dom_sf"/>
</dbReference>
<evidence type="ECO:0000256" key="4">
    <source>
        <dbReference type="ARBA" id="ARBA00022777"/>
    </source>
</evidence>
<dbReference type="NCBIfam" id="NF033068">
    <property type="entry name" value="APH_3p"/>
    <property type="match status" value="1"/>
</dbReference>
<proteinExistence type="inferred from homology"/>
<dbReference type="CDD" id="cd05150">
    <property type="entry name" value="APH"/>
    <property type="match status" value="1"/>
</dbReference>
<dbReference type="Gene3D" id="3.90.1200.10">
    <property type="match status" value="1"/>
</dbReference>
<keyword evidence="4 7" id="KW-0418">Kinase</keyword>
<evidence type="ECO:0000313" key="10">
    <source>
        <dbReference type="Proteomes" id="UP001260980"/>
    </source>
</evidence>
<keyword evidence="3 7" id="KW-0547">Nucleotide-binding</keyword>
<evidence type="ECO:0000256" key="2">
    <source>
        <dbReference type="ARBA" id="ARBA00022679"/>
    </source>
</evidence>
<evidence type="ECO:0000256" key="5">
    <source>
        <dbReference type="ARBA" id="ARBA00022840"/>
    </source>
</evidence>
<reference evidence="9 10" key="1">
    <citation type="submission" date="2023-10" db="EMBL/GenBank/DDBJ databases">
        <title>Paenibacillus strain PFR10 Genome sequencing and assembly.</title>
        <authorList>
            <person name="Kim I."/>
        </authorList>
    </citation>
    <scope>NUCLEOTIDE SEQUENCE [LARGE SCALE GENOMIC DNA]</scope>
    <source>
        <strain evidence="9 10">PFR10</strain>
    </source>
</reference>
<dbReference type="SUPFAM" id="SSF56112">
    <property type="entry name" value="Protein kinase-like (PK-like)"/>
    <property type="match status" value="1"/>
</dbReference>
<dbReference type="Proteomes" id="UP001260980">
    <property type="component" value="Unassembled WGS sequence"/>
</dbReference>
<evidence type="ECO:0000256" key="7">
    <source>
        <dbReference type="PIRNR" id="PIRNR000706"/>
    </source>
</evidence>
<evidence type="ECO:0000256" key="3">
    <source>
        <dbReference type="ARBA" id="ARBA00022741"/>
    </source>
</evidence>
<keyword evidence="5 7" id="KW-0067">ATP-binding</keyword>
<dbReference type="PANTHER" id="PTHR21310">
    <property type="entry name" value="AMINOGLYCOSIDE PHOSPHOTRANSFERASE-RELATED-RELATED"/>
    <property type="match status" value="1"/>
</dbReference>
<comment type="caution">
    <text evidence="9">The sequence shown here is derived from an EMBL/GenBank/DDBJ whole genome shotgun (WGS) entry which is preliminary data.</text>
</comment>
<sequence>MQNIALPEDLSKLTNGYNWQRITLGLSQSQTYFLSGATSNLYIKIQSRTAVESLHHEKERLVWLQGKLPVPELVYYGQDDANEYLLMTEIEGVNASDKYYESMLPQLMQQLAIGLRSVHEVPVVGCPFDQTLESKIVEATRRVEQQLVDEEDFDSQRQGRKAEDLAQELLRLRPETEDLVFTHGDYCLPNIILKDGRVHGFIDWGRAGMADRYQDIALAIRSIRYNFGHEYVQTFLDAYGMPTLDEAKVHYYQLLDEFF</sequence>
<evidence type="ECO:0000256" key="1">
    <source>
        <dbReference type="ARBA" id="ARBA00006219"/>
    </source>
</evidence>
<dbReference type="Gene3D" id="3.30.200.20">
    <property type="entry name" value="Phosphorylase Kinase, domain 1"/>
    <property type="match status" value="1"/>
</dbReference>
<dbReference type="PANTHER" id="PTHR21310:SF41">
    <property type="entry name" value="3'-PHOSPHOTRANSFERASE, PUTATIVE-RELATED"/>
    <property type="match status" value="1"/>
</dbReference>
<dbReference type="Pfam" id="PF01636">
    <property type="entry name" value="APH"/>
    <property type="match status" value="1"/>
</dbReference>
<dbReference type="InterPro" id="IPR024165">
    <property type="entry name" value="Kan/Strep_kinase"/>
</dbReference>
<protein>
    <submittedName>
        <fullName evidence="9">APH(3') family aminoglycoside O-phosphotransferase</fullName>
    </submittedName>
</protein>
<comment type="similarity">
    <text evidence="1 7">Belongs to the aminoglycoside phosphotransferase family.</text>
</comment>
<dbReference type="InterPro" id="IPR002575">
    <property type="entry name" value="Aminoglycoside_PTrfase"/>
</dbReference>
<keyword evidence="6 7" id="KW-0046">Antibiotic resistance</keyword>
<organism evidence="9 10">
    <name type="scientific">Paenibacillus violae</name>
    <dbReference type="NCBI Taxonomy" id="3077234"/>
    <lineage>
        <taxon>Bacteria</taxon>
        <taxon>Bacillati</taxon>
        <taxon>Bacillota</taxon>
        <taxon>Bacilli</taxon>
        <taxon>Bacillales</taxon>
        <taxon>Paenibacillaceae</taxon>
        <taxon>Paenibacillus</taxon>
    </lineage>
</organism>
<accession>A0ABU3RI31</accession>
<name>A0ABU3RI31_9BACL</name>
<dbReference type="PIRSF" id="PIRSF000706">
    <property type="entry name" value="Kanamycin_kin"/>
    <property type="match status" value="1"/>
</dbReference>
<keyword evidence="10" id="KW-1185">Reference proteome</keyword>